<reference evidence="2" key="5">
    <citation type="journal article" date="2002" name="Nature">
        <title>Analysis of the mouse transcriptome based on functional annotation of 60,770 full-length cDNAs.</title>
        <authorList>
            <consortium name="The FANTOM Consortium and the RIKEN Genome Exploration Research Group Phase I and II Team"/>
        </authorList>
    </citation>
    <scope>NUCLEOTIDE SEQUENCE</scope>
    <source>
        <strain evidence="2">C57BL/6J</strain>
        <tissue evidence="2">Medulla oblongata</tissue>
    </source>
</reference>
<name>Q3UNB0_MOUSE</name>
<organism evidence="2">
    <name type="scientific">Mus musculus</name>
    <name type="common">Mouse</name>
    <dbReference type="NCBI Taxonomy" id="10090"/>
    <lineage>
        <taxon>Eukaryota</taxon>
        <taxon>Metazoa</taxon>
        <taxon>Chordata</taxon>
        <taxon>Craniata</taxon>
        <taxon>Vertebrata</taxon>
        <taxon>Euteleostomi</taxon>
        <taxon>Mammalia</taxon>
        <taxon>Eutheria</taxon>
        <taxon>Euarchontoglires</taxon>
        <taxon>Glires</taxon>
        <taxon>Rodentia</taxon>
        <taxon>Myomorpha</taxon>
        <taxon>Muroidea</taxon>
        <taxon>Muridae</taxon>
        <taxon>Murinae</taxon>
        <taxon>Mus</taxon>
        <taxon>Mus</taxon>
    </lineage>
</organism>
<dbReference type="AlphaFoldDB" id="Q3UNB0"/>
<reference evidence="2" key="7">
    <citation type="journal article" date="2005" name="Science">
        <title>The Transcriptional Landscape of the Mammalian Genome.</title>
        <authorList>
            <consortium name="The FANTOM Consortium"/>
            <consortium name="Riken Genome Exploration Research Group and Genome Science Group (Genome Network Project Core Group)"/>
        </authorList>
    </citation>
    <scope>NUCLEOTIDE SEQUENCE</scope>
    <source>
        <strain evidence="2">C57BL/6J</strain>
        <tissue evidence="2">Medulla oblongata</tissue>
    </source>
</reference>
<protein>
    <submittedName>
        <fullName evidence="2">Uncharacterized protein</fullName>
    </submittedName>
</protein>
<accession>Q3UNB0</accession>
<evidence type="ECO:0000256" key="1">
    <source>
        <dbReference type="SAM" id="MobiDB-lite"/>
    </source>
</evidence>
<sequence length="274" mass="29855">EPSRQSEVLSLGTWRPSKPIRPCRHSRRLPSSPSRAPASGAARQLPPSTAAGVGAAVGRARSLLSSRPRRVSSGRRARQGAGTVGLCLPWPRACGASRGAASGCCWLTISSWSLPAGTLTMGLSSRSCASAASRRTWRLLGRRYGVTGERPYRICMRTPALFWACHGVTWYCQGYRLTLITESRWLQLLVMLSLLLTLAGDISAAGCWLSDGPLCSCCQYFSCTIAGIHLHGGWQWVSFQRHLWGKGCVLCSLRHSTFCLLRCSPSFYTVSPYC</sequence>
<gene>
    <name evidence="3" type="primary">Ramp1</name>
</gene>
<dbReference type="MGI" id="MGI:1858418">
    <property type="gene designation" value="Ramp1"/>
</dbReference>
<feature type="compositionally biased region" description="Low complexity" evidence="1">
    <location>
        <begin position="29"/>
        <end position="43"/>
    </location>
</feature>
<evidence type="ECO:0000313" key="2">
    <source>
        <dbReference type="EMBL" id="BAE25837.1"/>
    </source>
</evidence>
<reference evidence="2" key="6">
    <citation type="submission" date="2004-03" db="EMBL/GenBank/DDBJ databases">
        <authorList>
            <person name="Arakawa T."/>
            <person name="Carninci P."/>
            <person name="Fukuda S."/>
            <person name="Hashizume W."/>
            <person name="Hayashida K."/>
            <person name="Hori F."/>
            <person name="Iida J."/>
            <person name="Imamura K."/>
            <person name="Imotani K."/>
            <person name="Itoh M."/>
            <person name="Kanagawa S."/>
            <person name="Kawai J."/>
            <person name="Kojima M."/>
            <person name="Konno H."/>
            <person name="Murata M."/>
            <person name="Nakamura M."/>
            <person name="Ninomiya N."/>
            <person name="Nishiyori H."/>
            <person name="Nomura K."/>
            <person name="Ohno M."/>
            <person name="Sakazume N."/>
            <person name="Sano H."/>
            <person name="Sasaki D."/>
            <person name="Shibata K."/>
            <person name="Shiraki T."/>
            <person name="Tagami M."/>
            <person name="Tagami Y."/>
            <person name="Waki K."/>
            <person name="Watahiki A."/>
            <person name="Muramatsu M."/>
            <person name="Hayashizaki Y."/>
        </authorList>
    </citation>
    <scope>NUCLEOTIDE SEQUENCE</scope>
    <source>
        <strain evidence="2">C57BL/6J</strain>
        <tissue evidence="2">Medulla oblongata</tissue>
    </source>
</reference>
<reference evidence="2" key="8">
    <citation type="journal article" date="2005" name="Science">
        <title>Antisense Transcription in the Mammalian Transcriptome.</title>
        <authorList>
            <consortium name="RIKEN Genome Exploration Research Group and Genome Science Group (Genome Network Project Core Group) and the FANTOM Consortium"/>
        </authorList>
    </citation>
    <scope>NUCLEOTIDE SEQUENCE</scope>
    <source>
        <strain evidence="2">C57BL/6J</strain>
        <tissue evidence="2">Medulla oblongata</tissue>
    </source>
</reference>
<reference evidence="2" key="3">
    <citation type="journal article" date="2000" name="Genome Res.">
        <title>RIKEN integrated sequence analysis (RISA) system--384-format sequencing pipeline with 384 multicapillary sequencer.</title>
        <authorList>
            <person name="Shibata K."/>
            <person name="Itoh M."/>
            <person name="Aizawa K."/>
            <person name="Nagaoka S."/>
            <person name="Sasaki N."/>
            <person name="Carninci P."/>
            <person name="Konno H."/>
            <person name="Akiyama J."/>
            <person name="Nishi K."/>
            <person name="Kitsunai T."/>
            <person name="Tashiro H."/>
            <person name="Itoh M."/>
            <person name="Sumi N."/>
            <person name="Ishii Y."/>
            <person name="Nakamura S."/>
            <person name="Hazama M."/>
            <person name="Nishine T."/>
            <person name="Harada A."/>
            <person name="Yamamoto R."/>
            <person name="Matsumoto H."/>
            <person name="Sakaguchi S."/>
            <person name="Ikegami T."/>
            <person name="Kashiwagi K."/>
            <person name="Fujiwake S."/>
            <person name="Inoue K."/>
            <person name="Togawa Y."/>
            <person name="Izawa M."/>
            <person name="Ohara E."/>
            <person name="Watahiki M."/>
            <person name="Yoneda Y."/>
            <person name="Ishikawa T."/>
            <person name="Ozawa K."/>
            <person name="Tanaka T."/>
            <person name="Matsuura S."/>
            <person name="Kawai J."/>
            <person name="Okazaki Y."/>
            <person name="Muramatsu M."/>
            <person name="Inoue Y."/>
            <person name="Kira A."/>
            <person name="Hayashizaki Y."/>
        </authorList>
    </citation>
    <scope>NUCLEOTIDE SEQUENCE</scope>
    <source>
        <strain evidence="2">C57BL/6J</strain>
        <tissue evidence="2">Medulla oblongata</tissue>
    </source>
</reference>
<proteinExistence type="evidence at transcript level"/>
<reference evidence="2" key="1">
    <citation type="journal article" date="1999" name="Methods Enzymol.">
        <title>High-efficiency full-length cDNA cloning.</title>
        <authorList>
            <person name="Carninci P."/>
            <person name="Hayashizaki Y."/>
        </authorList>
    </citation>
    <scope>NUCLEOTIDE SEQUENCE</scope>
    <source>
        <strain evidence="2">C57BL/6J</strain>
        <tissue evidence="2">Medulla oblongata</tissue>
    </source>
</reference>
<feature type="region of interest" description="Disordered" evidence="1">
    <location>
        <begin position="1"/>
        <end position="52"/>
    </location>
</feature>
<reference evidence="2" key="2">
    <citation type="journal article" date="2000" name="Genome Res.">
        <title>Normalization and subtraction of cap-trapper-selected cDNAs to prepare full-length cDNA libraries for rapid discovery of new genes.</title>
        <authorList>
            <person name="Carninci P."/>
            <person name="Shibata Y."/>
            <person name="Hayatsu N."/>
            <person name="Sugahara Y."/>
            <person name="Shibata K."/>
            <person name="Itoh M."/>
            <person name="Konno H."/>
            <person name="Okazaki Y."/>
            <person name="Muramatsu M."/>
            <person name="Hayashizaki Y."/>
        </authorList>
    </citation>
    <scope>NUCLEOTIDE SEQUENCE</scope>
    <source>
        <strain evidence="2">C57BL/6J</strain>
        <tissue evidence="2">Medulla oblongata</tissue>
    </source>
</reference>
<evidence type="ECO:0000313" key="3">
    <source>
        <dbReference type="MGI" id="MGI:1858418"/>
    </source>
</evidence>
<feature type="non-terminal residue" evidence="2">
    <location>
        <position position="1"/>
    </location>
</feature>
<dbReference type="EMBL" id="AK144331">
    <property type="protein sequence ID" value="BAE25837.1"/>
    <property type="molecule type" value="mRNA"/>
</dbReference>
<dbReference type="AGR" id="MGI:1858418"/>
<reference evidence="2" key="4">
    <citation type="journal article" date="2001" name="Nature">
        <title>Functional annotation of a full-length mouse cDNA collection.</title>
        <authorList>
            <consortium name="The RIKEN Genome Exploration Research Group Phase II Team and the FANTOM Consortium"/>
        </authorList>
    </citation>
    <scope>NUCLEOTIDE SEQUENCE</scope>
    <source>
        <strain evidence="2">C57BL/6J</strain>
        <tissue evidence="2">Medulla oblongata</tissue>
    </source>
</reference>